<dbReference type="Gramene" id="ORGLA10G0049200.1">
    <property type="protein sequence ID" value="ORGLA10G0049200.1"/>
    <property type="gene ID" value="ORGLA10G0049200"/>
</dbReference>
<sequence length="53" mass="5676">MLDDEVLQQALQGVQVRAAAVAPIGQLGVCAERLGDRPARRASLITESDCLRD</sequence>
<dbReference type="AlphaFoldDB" id="I1QTF9"/>
<reference evidence="1" key="1">
    <citation type="submission" date="2015-06" db="UniProtKB">
        <authorList>
            <consortium name="EnsemblPlants"/>
        </authorList>
    </citation>
    <scope>IDENTIFICATION</scope>
</reference>
<reference evidence="1 2" key="2">
    <citation type="submission" date="2018-04" db="EMBL/GenBank/DDBJ databases">
        <title>OglaRS2 (Oryza glaberrima Reference Sequence Version 2).</title>
        <authorList>
            <person name="Zhang J."/>
            <person name="Kudrna D."/>
            <person name="Lee S."/>
            <person name="Talag J."/>
            <person name="Rajasekar S."/>
            <person name="Wing R.A."/>
        </authorList>
    </citation>
    <scope>NUCLEOTIDE SEQUENCE [LARGE SCALE GENOMIC DNA]</scope>
    <source>
        <strain evidence="1 2">cv. IRGC 96717</strain>
    </source>
</reference>
<dbReference type="HOGENOM" id="CLU_3071940_0_0_1"/>
<dbReference type="EnsemblPlants" id="ORGLA10G0049200.1">
    <property type="protein sequence ID" value="ORGLA10G0049200.1"/>
    <property type="gene ID" value="ORGLA10G0049200"/>
</dbReference>
<accession>I1QTF9</accession>
<evidence type="ECO:0000313" key="1">
    <source>
        <dbReference type="EnsemblPlants" id="ORGLA10G0049200.1"/>
    </source>
</evidence>
<dbReference type="Proteomes" id="UP000007306">
    <property type="component" value="Chromosome 10"/>
</dbReference>
<organism evidence="1 2">
    <name type="scientific">Oryza glaberrima</name>
    <name type="common">African rice</name>
    <dbReference type="NCBI Taxonomy" id="4538"/>
    <lineage>
        <taxon>Eukaryota</taxon>
        <taxon>Viridiplantae</taxon>
        <taxon>Streptophyta</taxon>
        <taxon>Embryophyta</taxon>
        <taxon>Tracheophyta</taxon>
        <taxon>Spermatophyta</taxon>
        <taxon>Magnoliopsida</taxon>
        <taxon>Liliopsida</taxon>
        <taxon>Poales</taxon>
        <taxon>Poaceae</taxon>
        <taxon>BOP clade</taxon>
        <taxon>Oryzoideae</taxon>
        <taxon>Oryzeae</taxon>
        <taxon>Oryzinae</taxon>
        <taxon>Oryza</taxon>
    </lineage>
</organism>
<proteinExistence type="predicted"/>
<name>I1QTF9_ORYGL</name>
<keyword evidence="2" id="KW-1185">Reference proteome</keyword>
<protein>
    <submittedName>
        <fullName evidence="1">Uncharacterized protein</fullName>
    </submittedName>
</protein>
<evidence type="ECO:0000313" key="2">
    <source>
        <dbReference type="Proteomes" id="UP000007306"/>
    </source>
</evidence>